<proteinExistence type="predicted"/>
<sequence>MNSPSPNSPALVSASDIAELAGVSRGAVSNWRRRHENFPQQVAGTKTKPLYALPDVKTWLANQGYAVDQVPTEAKVWAALNTLRGRYTPEQTATIAIALVSERVMGKHAPAWLTHQLSNLTSAPHADPNRIGQLREVVDSVDESELALVVDFILERSARESGRMAGEQGFIGSRTSNLLASVASNHPGGVAYDPACGIATALVELAETGAFDCYIGHDINMQALAIAEVRSTLHGVPLYLENCDVLRSDPDPDLRADVVVAEPPFGLSIDIDTRLTDPRFVFGAPPKNSSETAWLQHAIAHLTDTGRAFVITPHSPLFRGAAEERIRTELLRQGCIETVVGLPARMVPHTSIPLALWVLRRPNGKHSDVLLIDASDDDAPEKHVARWLSDVSALESVPHVRISVDNLISDGASLLPQRWLATYERTPEDVRGDFANATRTMRKATESLDEASRRISFRPDAPSRTLSIGDLIREGVLQRIRNRAPHDGGDELKAVVVGAHAITSRTLPSPQTPARVPEGVELTKPSDVLVLTQSGIRALVDDSGGHVLSPVVEHLRVRKPEVVDPHYLAAMLGGSWNTRFLAGTTIQRARLTELEVPLVPIDDQRRIVAALNDVDRVREAAQAIVESSKTVSSSLLDAVRFSVFLDTTER</sequence>
<reference evidence="4 5" key="1">
    <citation type="submission" date="2013-02" db="EMBL/GenBank/DDBJ databases">
        <title>Whole genome shotgun sequence of Gordonia paraffinivorans NBRC 108238.</title>
        <authorList>
            <person name="Isaki-Nakamura S."/>
            <person name="Hosoyama A."/>
            <person name="Tsuchikane K."/>
            <person name="Ando Y."/>
            <person name="Baba S."/>
            <person name="Ohji S."/>
            <person name="Hamada M."/>
            <person name="Tamura T."/>
            <person name="Yamazoe A."/>
            <person name="Yamazaki S."/>
            <person name="Fujita N."/>
        </authorList>
    </citation>
    <scope>NUCLEOTIDE SEQUENCE [LARGE SCALE GENOMIC DNA]</scope>
    <source>
        <strain evidence="4 5">NBRC 108238</strain>
    </source>
</reference>
<dbReference type="EMBL" id="BAOQ01000022">
    <property type="protein sequence ID" value="GAC84450.1"/>
    <property type="molecule type" value="Genomic_DNA"/>
</dbReference>
<keyword evidence="1" id="KW-0680">Restriction system</keyword>
<dbReference type="SUPFAM" id="SSF53335">
    <property type="entry name" value="S-adenosyl-L-methionine-dependent methyltransferases"/>
    <property type="match status" value="1"/>
</dbReference>
<dbReference type="Proteomes" id="UP000035021">
    <property type="component" value="Unassembled WGS sequence"/>
</dbReference>
<dbReference type="Pfam" id="PF02384">
    <property type="entry name" value="N6_Mtase"/>
    <property type="match status" value="1"/>
</dbReference>
<gene>
    <name evidence="4" type="ORF">GP2_022_00660</name>
</gene>
<evidence type="ECO:0000256" key="1">
    <source>
        <dbReference type="ARBA" id="ARBA00022747"/>
    </source>
</evidence>
<dbReference type="PANTHER" id="PTHR42998:SF1">
    <property type="entry name" value="TYPE I RESTRICTION ENZYME HINDI METHYLASE SUBUNIT"/>
    <property type="match status" value="1"/>
</dbReference>
<keyword evidence="5" id="KW-1185">Reference proteome</keyword>
<dbReference type="PANTHER" id="PTHR42998">
    <property type="entry name" value="TYPE I RESTRICTION ENZYME HINDVIIP M PROTEIN-RELATED"/>
    <property type="match status" value="1"/>
</dbReference>
<dbReference type="InterPro" id="IPR003356">
    <property type="entry name" value="DNA_methylase_A-5"/>
</dbReference>
<organism evidence="4 5">
    <name type="scientific">Gordonia paraffinivorans NBRC 108238</name>
    <dbReference type="NCBI Taxonomy" id="1223543"/>
    <lineage>
        <taxon>Bacteria</taxon>
        <taxon>Bacillati</taxon>
        <taxon>Actinomycetota</taxon>
        <taxon>Actinomycetes</taxon>
        <taxon>Mycobacteriales</taxon>
        <taxon>Gordoniaceae</taxon>
        <taxon>Gordonia</taxon>
    </lineage>
</organism>
<evidence type="ECO:0000313" key="5">
    <source>
        <dbReference type="Proteomes" id="UP000035021"/>
    </source>
</evidence>
<name>A0ABQ0ILL0_9ACTN</name>
<evidence type="ECO:0000259" key="3">
    <source>
        <dbReference type="Pfam" id="PF02384"/>
    </source>
</evidence>
<dbReference type="PRINTS" id="PR00507">
    <property type="entry name" value="N12N6MTFRASE"/>
</dbReference>
<dbReference type="InterPro" id="IPR052916">
    <property type="entry name" value="Type-I_RE_MTase_Subunit"/>
</dbReference>
<protein>
    <recommendedName>
        <fullName evidence="3">DNA methylase adenine-specific domain-containing protein</fullName>
    </recommendedName>
</protein>
<dbReference type="CDD" id="cd02440">
    <property type="entry name" value="AdoMet_MTases"/>
    <property type="match status" value="1"/>
</dbReference>
<dbReference type="RefSeq" id="WP_006900684.1">
    <property type="nucleotide sequence ID" value="NZ_BAOQ01000022.1"/>
</dbReference>
<dbReference type="Gene3D" id="3.40.50.150">
    <property type="entry name" value="Vaccinia Virus protein VP39"/>
    <property type="match status" value="1"/>
</dbReference>
<dbReference type="SUPFAM" id="SSF116734">
    <property type="entry name" value="DNA methylase specificity domain"/>
    <property type="match status" value="1"/>
</dbReference>
<dbReference type="Gene3D" id="3.90.220.20">
    <property type="entry name" value="DNA methylase specificity domains"/>
    <property type="match status" value="2"/>
</dbReference>
<comment type="caution">
    <text evidence="4">The sequence shown here is derived from an EMBL/GenBank/DDBJ whole genome shotgun (WGS) entry which is preliminary data.</text>
</comment>
<accession>A0ABQ0ILL0</accession>
<evidence type="ECO:0000256" key="2">
    <source>
        <dbReference type="ARBA" id="ARBA00023125"/>
    </source>
</evidence>
<dbReference type="InterPro" id="IPR029063">
    <property type="entry name" value="SAM-dependent_MTases_sf"/>
</dbReference>
<keyword evidence="2" id="KW-0238">DNA-binding</keyword>
<feature type="domain" description="DNA methylase adenine-specific" evidence="3">
    <location>
        <begin position="150"/>
        <end position="386"/>
    </location>
</feature>
<evidence type="ECO:0000313" key="4">
    <source>
        <dbReference type="EMBL" id="GAC84450.1"/>
    </source>
</evidence>
<dbReference type="InterPro" id="IPR044946">
    <property type="entry name" value="Restrct_endonuc_typeI_TRD_sf"/>
</dbReference>